<dbReference type="AlphaFoldDB" id="A0A1I4S7E9"/>
<evidence type="ECO:0000313" key="5">
    <source>
        <dbReference type="Proteomes" id="UP000198519"/>
    </source>
</evidence>
<dbReference type="EMBL" id="FOUE01000005">
    <property type="protein sequence ID" value="SFM60203.1"/>
    <property type="molecule type" value="Genomic_DNA"/>
</dbReference>
<feature type="signal peptide" evidence="2">
    <location>
        <begin position="1"/>
        <end position="21"/>
    </location>
</feature>
<feature type="chain" id="PRO_5011499041" description="DUF4124 domain-containing protein" evidence="2">
    <location>
        <begin position="22"/>
        <end position="155"/>
    </location>
</feature>
<evidence type="ECO:0000259" key="3">
    <source>
        <dbReference type="Pfam" id="PF13511"/>
    </source>
</evidence>
<dbReference type="InterPro" id="IPR025392">
    <property type="entry name" value="DUF4124"/>
</dbReference>
<feature type="region of interest" description="Disordered" evidence="1">
    <location>
        <begin position="130"/>
        <end position="155"/>
    </location>
</feature>
<dbReference type="RefSeq" id="WP_092024192.1">
    <property type="nucleotide sequence ID" value="NZ_FOUE01000005.1"/>
</dbReference>
<protein>
    <recommendedName>
        <fullName evidence="3">DUF4124 domain-containing protein</fullName>
    </recommendedName>
</protein>
<accession>A0A1I4S7E9</accession>
<keyword evidence="5" id="KW-1185">Reference proteome</keyword>
<dbReference type="STRING" id="488535.SAMN04487963_3054"/>
<feature type="compositionally biased region" description="Basic and acidic residues" evidence="1">
    <location>
        <begin position="73"/>
        <end position="91"/>
    </location>
</feature>
<evidence type="ECO:0000256" key="2">
    <source>
        <dbReference type="SAM" id="SignalP"/>
    </source>
</evidence>
<feature type="compositionally biased region" description="Polar residues" evidence="1">
    <location>
        <begin position="139"/>
        <end position="155"/>
    </location>
</feature>
<organism evidence="4 5">
    <name type="scientific">Marinobacter zhejiangensis</name>
    <dbReference type="NCBI Taxonomy" id="488535"/>
    <lineage>
        <taxon>Bacteria</taxon>
        <taxon>Pseudomonadati</taxon>
        <taxon>Pseudomonadota</taxon>
        <taxon>Gammaproteobacteria</taxon>
        <taxon>Pseudomonadales</taxon>
        <taxon>Marinobacteraceae</taxon>
        <taxon>Marinobacter</taxon>
    </lineage>
</organism>
<feature type="domain" description="DUF4124" evidence="3">
    <location>
        <begin position="19"/>
        <end position="54"/>
    </location>
</feature>
<evidence type="ECO:0000313" key="4">
    <source>
        <dbReference type="EMBL" id="SFM60203.1"/>
    </source>
</evidence>
<name>A0A1I4S7E9_9GAMM</name>
<sequence>MKSRSLILALAVTLAPGFAVGESVYKWTDENGVTHFGDRQPVGARAESVNVRTGRGSNPQAGEPSPQESVEALEGRQQDEAERQRVAAVEEARQKQRAANCEAANTNLRILNSTSRIRVEEDGEARYLTPAEIEEKRNSFQQIADESCSPETTTQ</sequence>
<reference evidence="5" key="1">
    <citation type="submission" date="2016-10" db="EMBL/GenBank/DDBJ databases">
        <authorList>
            <person name="Varghese N."/>
            <person name="Submissions S."/>
        </authorList>
    </citation>
    <scope>NUCLEOTIDE SEQUENCE [LARGE SCALE GENOMIC DNA]</scope>
    <source>
        <strain evidence="5">CGMCC 1.7061</strain>
    </source>
</reference>
<feature type="region of interest" description="Disordered" evidence="1">
    <location>
        <begin position="32"/>
        <end position="91"/>
    </location>
</feature>
<dbReference type="Pfam" id="PF13511">
    <property type="entry name" value="DUF4124"/>
    <property type="match status" value="1"/>
</dbReference>
<evidence type="ECO:0000256" key="1">
    <source>
        <dbReference type="SAM" id="MobiDB-lite"/>
    </source>
</evidence>
<dbReference type="OrthoDB" id="7068596at2"/>
<proteinExistence type="predicted"/>
<keyword evidence="2" id="KW-0732">Signal</keyword>
<gene>
    <name evidence="4" type="ORF">SAMN04487963_3054</name>
</gene>
<dbReference type="Proteomes" id="UP000198519">
    <property type="component" value="Unassembled WGS sequence"/>
</dbReference>